<evidence type="ECO:0000256" key="3">
    <source>
        <dbReference type="ARBA" id="ARBA00023004"/>
    </source>
</evidence>
<dbReference type="RefSeq" id="WP_076454459.1">
    <property type="nucleotide sequence ID" value="NZ_FTOB01000002.1"/>
</dbReference>
<sequence>MKTKLLNRIISIFTLVLNICYTSNAQDEKDSGKNLPKEEDYYEIQTIQIPESIELGVGGMTFTPNGKLAVSTRRGEVWMISNPYQLGGTPPNFKLFAHGLHEPLGLAYKNGFFYVSQRPELTRLKDVDGDGMADEYKTVYPFDIMGNYHEYAYGPRFDAEGNMIVTLNLAWGSGRMESLSKWHGWMLKITEGGEMKPFATGMRSPAAFGLNAEGDAFYAENQGGWIGSGYITVVEEGDFISHPAGLRWSDEVKSPVKLKPSDIPDSGKPQFEIAKGTPGMKAPSVWIPHAFMGVSTSDIVLDTTGEIGPFKNQLFVGDQGQSLINRVYLEKIRGVYQGAVFPFRSGFSSGVFRLAWGSEGDLFIGMTSRGWGSVGNEKFGLQKLSWNGKMPFEIKAIRAKSDGFELEFTQPVDEITARNPESYVLRTFTYKYHSIYGSPMINEAVPDLKAIDVSEDKMHVRLVFDQIREGYIHEIEAKGIKSLLDKYPLLHKTAYYTLNRIPSGDFLILSEKNKLLTKATVTKTMEEGKKKNIAKGQANKTLPKTVSFEEVQALLRKHACVACHKTDEKAVGPSFIDISSRKYSTERIMELIYKPEPENWPEYATPMPRMRNVPTDSAEKIAQWINTLKK</sequence>
<keyword evidence="5" id="KW-0732">Signal</keyword>
<keyword evidence="1 4" id="KW-0349">Heme</keyword>
<feature type="chain" id="PRO_5046839001" evidence="5">
    <location>
        <begin position="26"/>
        <end position="630"/>
    </location>
</feature>
<keyword evidence="8" id="KW-1185">Reference proteome</keyword>
<keyword evidence="3 4" id="KW-0408">Iron</keyword>
<dbReference type="EMBL" id="FTOB01000002">
    <property type="protein sequence ID" value="SIS54654.1"/>
    <property type="molecule type" value="Genomic_DNA"/>
</dbReference>
<evidence type="ECO:0000256" key="1">
    <source>
        <dbReference type="ARBA" id="ARBA00022617"/>
    </source>
</evidence>
<dbReference type="Gene3D" id="2.120.10.30">
    <property type="entry name" value="TolB, C-terminal domain"/>
    <property type="match status" value="1"/>
</dbReference>
<evidence type="ECO:0000259" key="6">
    <source>
        <dbReference type="PROSITE" id="PS51007"/>
    </source>
</evidence>
<dbReference type="SUPFAM" id="SSF46626">
    <property type="entry name" value="Cytochrome c"/>
    <property type="match status" value="1"/>
</dbReference>
<dbReference type="InterPro" id="IPR011042">
    <property type="entry name" value="6-blade_b-propeller_TolB-like"/>
</dbReference>
<protein>
    <submittedName>
        <fullName evidence="7">Glucose/arabinose dehydrogenase, beta-propeller fold</fullName>
    </submittedName>
</protein>
<evidence type="ECO:0000256" key="2">
    <source>
        <dbReference type="ARBA" id="ARBA00022723"/>
    </source>
</evidence>
<comment type="caution">
    <text evidence="7">The sequence shown here is derived from an EMBL/GenBank/DDBJ whole genome shotgun (WGS) entry which is preliminary data.</text>
</comment>
<dbReference type="Proteomes" id="UP000185728">
    <property type="component" value="Unassembled WGS sequence"/>
</dbReference>
<evidence type="ECO:0000313" key="8">
    <source>
        <dbReference type="Proteomes" id="UP000185728"/>
    </source>
</evidence>
<feature type="signal peptide" evidence="5">
    <location>
        <begin position="1"/>
        <end position="25"/>
    </location>
</feature>
<evidence type="ECO:0000256" key="5">
    <source>
        <dbReference type="SAM" id="SignalP"/>
    </source>
</evidence>
<gene>
    <name evidence="7" type="ORF">SAMN05421766_102663</name>
</gene>
<proteinExistence type="predicted"/>
<dbReference type="InterPro" id="IPR036909">
    <property type="entry name" value="Cyt_c-like_dom_sf"/>
</dbReference>
<organism evidence="7 8">
    <name type="scientific">Zobellia uliginosa</name>
    <dbReference type="NCBI Taxonomy" id="143224"/>
    <lineage>
        <taxon>Bacteria</taxon>
        <taxon>Pseudomonadati</taxon>
        <taxon>Bacteroidota</taxon>
        <taxon>Flavobacteriia</taxon>
        <taxon>Flavobacteriales</taxon>
        <taxon>Flavobacteriaceae</taxon>
        <taxon>Zobellia</taxon>
    </lineage>
</organism>
<name>A0ABY1KSL5_9FLAO</name>
<dbReference type="Gene3D" id="1.10.760.10">
    <property type="entry name" value="Cytochrome c-like domain"/>
    <property type="match status" value="1"/>
</dbReference>
<evidence type="ECO:0000313" key="7">
    <source>
        <dbReference type="EMBL" id="SIS54654.1"/>
    </source>
</evidence>
<accession>A0ABY1KSL5</accession>
<feature type="domain" description="Cytochrome c" evidence="6">
    <location>
        <begin position="531"/>
        <end position="629"/>
    </location>
</feature>
<dbReference type="SUPFAM" id="SSF63829">
    <property type="entry name" value="Calcium-dependent phosphotriesterase"/>
    <property type="match status" value="1"/>
</dbReference>
<evidence type="ECO:0000256" key="4">
    <source>
        <dbReference type="PROSITE-ProRule" id="PRU00433"/>
    </source>
</evidence>
<keyword evidence="2 4" id="KW-0479">Metal-binding</keyword>
<reference evidence="7 8" key="1">
    <citation type="submission" date="2017-01" db="EMBL/GenBank/DDBJ databases">
        <authorList>
            <person name="Varghese N."/>
            <person name="Submissions S."/>
        </authorList>
    </citation>
    <scope>NUCLEOTIDE SEQUENCE [LARGE SCALE GENOMIC DNA]</scope>
    <source>
        <strain evidence="7 8">DSM 2061</strain>
    </source>
</reference>
<dbReference type="InterPro" id="IPR009056">
    <property type="entry name" value="Cyt_c-like_dom"/>
</dbReference>
<dbReference type="PROSITE" id="PS51007">
    <property type="entry name" value="CYTC"/>
    <property type="match status" value="1"/>
</dbReference>
<dbReference type="PANTHER" id="PTHR33546">
    <property type="entry name" value="LARGE, MULTIFUNCTIONAL SECRETED PROTEIN-RELATED"/>
    <property type="match status" value="1"/>
</dbReference>
<dbReference type="PANTHER" id="PTHR33546:SF1">
    <property type="entry name" value="LARGE, MULTIFUNCTIONAL SECRETED PROTEIN"/>
    <property type="match status" value="1"/>
</dbReference>